<dbReference type="AlphaFoldDB" id="A0A8I0DPD9"/>
<name>A0A8I0DPD9_9CLOT</name>
<keyword evidence="2" id="KW-1185">Reference proteome</keyword>
<protein>
    <submittedName>
        <fullName evidence="1">DUF4883 family protein</fullName>
    </submittedName>
</protein>
<evidence type="ECO:0000313" key="1">
    <source>
        <dbReference type="EMBL" id="MBC5641050.1"/>
    </source>
</evidence>
<dbReference type="InterPro" id="IPR032619">
    <property type="entry name" value="DUF4883"/>
</dbReference>
<sequence>MKYIKLIFTIFICFILCGCFLDDPKYITFETKPTTYYYSDELYSKLKENPSFTLQVFDCILYKYYDVPVDDYDIVESFLTSLHTENYLLELPDEFKESKQQYRLIISFGTSKYIINAYSPDLDTIHPYDGSFQEDIIDSTKNVDARNNIYDFCVYVINKAQSN</sequence>
<dbReference type="PROSITE" id="PS51257">
    <property type="entry name" value="PROKAR_LIPOPROTEIN"/>
    <property type="match status" value="1"/>
</dbReference>
<reference evidence="1" key="1">
    <citation type="submission" date="2020-08" db="EMBL/GenBank/DDBJ databases">
        <title>Genome public.</title>
        <authorList>
            <person name="Liu C."/>
            <person name="Sun Q."/>
        </authorList>
    </citation>
    <scope>NUCLEOTIDE SEQUENCE</scope>
    <source>
        <strain evidence="1">NSJ-42</strain>
    </source>
</reference>
<dbReference type="Gene3D" id="3.30.1490.410">
    <property type="entry name" value="Uncharacterised protein PF16224, DUF4883"/>
    <property type="match status" value="1"/>
</dbReference>
<dbReference type="Pfam" id="PF16224">
    <property type="entry name" value="DUF4883"/>
    <property type="match status" value="1"/>
</dbReference>
<dbReference type="RefSeq" id="WP_186835536.1">
    <property type="nucleotide sequence ID" value="NZ_JACOOQ010000022.1"/>
</dbReference>
<organism evidence="1 2">
    <name type="scientific">Clostridium lentum</name>
    <dbReference type="NCBI Taxonomy" id="2763037"/>
    <lineage>
        <taxon>Bacteria</taxon>
        <taxon>Bacillati</taxon>
        <taxon>Bacillota</taxon>
        <taxon>Clostridia</taxon>
        <taxon>Eubacteriales</taxon>
        <taxon>Clostridiaceae</taxon>
        <taxon>Clostridium</taxon>
    </lineage>
</organism>
<dbReference type="Proteomes" id="UP000662088">
    <property type="component" value="Unassembled WGS sequence"/>
</dbReference>
<proteinExistence type="predicted"/>
<accession>A0A8I0DPD9</accession>
<comment type="caution">
    <text evidence="1">The sequence shown here is derived from an EMBL/GenBank/DDBJ whole genome shotgun (WGS) entry which is preliminary data.</text>
</comment>
<gene>
    <name evidence="1" type="ORF">H8R92_11625</name>
</gene>
<dbReference type="CDD" id="cd15786">
    <property type="entry name" value="CPF_1278_like"/>
    <property type="match status" value="1"/>
</dbReference>
<dbReference type="EMBL" id="JACOOQ010000022">
    <property type="protein sequence ID" value="MBC5641050.1"/>
    <property type="molecule type" value="Genomic_DNA"/>
</dbReference>
<evidence type="ECO:0000313" key="2">
    <source>
        <dbReference type="Proteomes" id="UP000662088"/>
    </source>
</evidence>